<dbReference type="InterPro" id="IPR005950">
    <property type="entry name" value="ModA"/>
</dbReference>
<keyword evidence="4 7" id="KW-0732">Signal</keyword>
<dbReference type="AlphaFoldDB" id="A0A1G7M6Q2"/>
<keyword evidence="3 6" id="KW-0479">Metal-binding</keyword>
<reference evidence="9" key="1">
    <citation type="submission" date="2016-10" db="EMBL/GenBank/DDBJ databases">
        <authorList>
            <person name="Varghese N."/>
            <person name="Submissions S."/>
        </authorList>
    </citation>
    <scope>NUCLEOTIDE SEQUENCE [LARGE SCALE GENOMIC DNA]</scope>
    <source>
        <strain evidence="9">DSM 16477</strain>
    </source>
</reference>
<dbReference type="GO" id="GO:0030288">
    <property type="term" value="C:outer membrane-bounded periplasmic space"/>
    <property type="evidence" value="ECO:0007669"/>
    <property type="project" value="TreeGrafter"/>
</dbReference>
<evidence type="ECO:0000256" key="4">
    <source>
        <dbReference type="ARBA" id="ARBA00022729"/>
    </source>
</evidence>
<dbReference type="PANTHER" id="PTHR30632:SF17">
    <property type="entry name" value="MOLYBDATE-BINDING PROTEIN MODA"/>
    <property type="match status" value="1"/>
</dbReference>
<evidence type="ECO:0000256" key="6">
    <source>
        <dbReference type="PIRSR" id="PIRSR004846-1"/>
    </source>
</evidence>
<feature type="binding site" evidence="6">
    <location>
        <position position="56"/>
    </location>
    <ligand>
        <name>molybdate</name>
        <dbReference type="ChEBI" id="CHEBI:36264"/>
    </ligand>
</feature>
<dbReference type="GO" id="GO:0030973">
    <property type="term" value="F:molybdate ion binding"/>
    <property type="evidence" value="ECO:0007669"/>
    <property type="project" value="TreeGrafter"/>
</dbReference>
<feature type="binding site" evidence="6">
    <location>
        <position position="33"/>
    </location>
    <ligand>
        <name>molybdate</name>
        <dbReference type="ChEBI" id="CHEBI:36264"/>
    </ligand>
</feature>
<evidence type="ECO:0000256" key="3">
    <source>
        <dbReference type="ARBA" id="ARBA00022723"/>
    </source>
</evidence>
<sequence length="245" mass="25325">MSRIAVLFSLICSLAAPLRAGAETPVTVFAAASLRGALEEIAAAFPAPLSLAYGGSGTMARQVAAGAPADVVVLASSDWMDWLEGQGRLSATPQVIARNRLVLIAPAGAAPLSEGEISARLGDSGRLAMGQREAVPAGVYAQQWMQQAGLWDNLHARLAETDNVRAALALVARGDAPLGVVYASDAQAEPEVRVVLEISDETHDPITYPAAALTPKGAALVDFLLTDEAQAILVDHGFLKAAHGS</sequence>
<feature type="binding site" evidence="6">
    <location>
        <position position="137"/>
    </location>
    <ligand>
        <name>molybdate</name>
        <dbReference type="ChEBI" id="CHEBI:36264"/>
    </ligand>
</feature>
<comment type="subunit">
    <text evidence="5">The complex is composed of two ATP-binding proteins (ModC), two transmembrane proteins (ModB) and a solute-binding protein (ModA).</text>
</comment>
<evidence type="ECO:0000256" key="2">
    <source>
        <dbReference type="ARBA" id="ARBA00022505"/>
    </source>
</evidence>
<keyword evidence="9" id="KW-1185">Reference proteome</keyword>
<dbReference type="GO" id="GO:0015689">
    <property type="term" value="P:molybdate ion transport"/>
    <property type="evidence" value="ECO:0007669"/>
    <property type="project" value="InterPro"/>
</dbReference>
<dbReference type="NCBIfam" id="TIGR01256">
    <property type="entry name" value="modA"/>
    <property type="match status" value="1"/>
</dbReference>
<organism evidence="8 9">
    <name type="scientific">Sulfitobacter delicatus</name>
    <dbReference type="NCBI Taxonomy" id="218672"/>
    <lineage>
        <taxon>Bacteria</taxon>
        <taxon>Pseudomonadati</taxon>
        <taxon>Pseudomonadota</taxon>
        <taxon>Alphaproteobacteria</taxon>
        <taxon>Rhodobacterales</taxon>
        <taxon>Roseobacteraceae</taxon>
        <taxon>Sulfitobacter</taxon>
    </lineage>
</organism>
<dbReference type="GO" id="GO:0046872">
    <property type="term" value="F:metal ion binding"/>
    <property type="evidence" value="ECO:0007669"/>
    <property type="project" value="UniProtKB-KW"/>
</dbReference>
<accession>A0A1G7M6Q2</accession>
<gene>
    <name evidence="8" type="ORF">SAMN04489759_102474</name>
</gene>
<dbReference type="Pfam" id="PF13531">
    <property type="entry name" value="SBP_bac_11"/>
    <property type="match status" value="1"/>
</dbReference>
<evidence type="ECO:0000256" key="7">
    <source>
        <dbReference type="SAM" id="SignalP"/>
    </source>
</evidence>
<evidence type="ECO:0000256" key="5">
    <source>
        <dbReference type="ARBA" id="ARBA00062515"/>
    </source>
</evidence>
<dbReference type="InterPro" id="IPR050682">
    <property type="entry name" value="ModA/WtpA"/>
</dbReference>
<dbReference type="OrthoDB" id="9785015at2"/>
<dbReference type="PIRSF" id="PIRSF004846">
    <property type="entry name" value="ModA"/>
    <property type="match status" value="1"/>
</dbReference>
<proteinExistence type="inferred from homology"/>
<dbReference type="Proteomes" id="UP000199399">
    <property type="component" value="Unassembled WGS sequence"/>
</dbReference>
<dbReference type="SUPFAM" id="SSF53850">
    <property type="entry name" value="Periplasmic binding protein-like II"/>
    <property type="match status" value="1"/>
</dbReference>
<feature type="binding site" evidence="6">
    <location>
        <position position="164"/>
    </location>
    <ligand>
        <name>molybdate</name>
        <dbReference type="ChEBI" id="CHEBI:36264"/>
    </ligand>
</feature>
<protein>
    <submittedName>
        <fullName evidence="8">Molybdate transport system substrate-binding protein</fullName>
    </submittedName>
</protein>
<evidence type="ECO:0000256" key="1">
    <source>
        <dbReference type="ARBA" id="ARBA00009175"/>
    </source>
</evidence>
<dbReference type="EMBL" id="FNBP01000002">
    <property type="protein sequence ID" value="SDF57316.1"/>
    <property type="molecule type" value="Genomic_DNA"/>
</dbReference>
<dbReference type="RefSeq" id="WP_093739993.1">
    <property type="nucleotide sequence ID" value="NZ_FNBP01000002.1"/>
</dbReference>
<dbReference type="PANTHER" id="PTHR30632">
    <property type="entry name" value="MOLYBDATE-BINDING PERIPLASMIC PROTEIN"/>
    <property type="match status" value="1"/>
</dbReference>
<feature type="binding site" evidence="6">
    <location>
        <position position="182"/>
    </location>
    <ligand>
        <name>molybdate</name>
        <dbReference type="ChEBI" id="CHEBI:36264"/>
    </ligand>
</feature>
<dbReference type="Gene3D" id="3.40.190.10">
    <property type="entry name" value="Periplasmic binding protein-like II"/>
    <property type="match status" value="2"/>
</dbReference>
<evidence type="ECO:0000313" key="8">
    <source>
        <dbReference type="EMBL" id="SDF57316.1"/>
    </source>
</evidence>
<dbReference type="FunFam" id="3.40.190.10:FF:000035">
    <property type="entry name" value="Molybdate ABC transporter substrate-binding protein"/>
    <property type="match status" value="1"/>
</dbReference>
<feature type="signal peptide" evidence="7">
    <location>
        <begin position="1"/>
        <end position="22"/>
    </location>
</feature>
<dbReference type="GO" id="GO:1901359">
    <property type="term" value="F:tungstate binding"/>
    <property type="evidence" value="ECO:0007669"/>
    <property type="project" value="UniProtKB-ARBA"/>
</dbReference>
<name>A0A1G7M6Q2_9RHOB</name>
<feature type="chain" id="PRO_5011746891" evidence="7">
    <location>
        <begin position="23"/>
        <end position="245"/>
    </location>
</feature>
<evidence type="ECO:0000313" key="9">
    <source>
        <dbReference type="Proteomes" id="UP000199399"/>
    </source>
</evidence>
<comment type="similarity">
    <text evidence="1">Belongs to the bacterial solute-binding protein ModA family.</text>
</comment>
<dbReference type="STRING" id="218672.SAMN04489759_102474"/>
<keyword evidence="2 6" id="KW-0500">Molybdenum</keyword>